<accession>A0ABS7G4P1</accession>
<dbReference type="RefSeq" id="WP_220170919.1">
    <property type="nucleotide sequence ID" value="NZ_JAIBOA010000039.1"/>
</dbReference>
<reference evidence="1 2" key="1">
    <citation type="submission" date="2021-07" db="EMBL/GenBank/DDBJ databases">
        <title>Actinomadura sp. PM05-2 isolated from lichen.</title>
        <authorList>
            <person name="Somphong A."/>
            <person name="Phongsopitanun W."/>
            <person name="Tanasupawat S."/>
            <person name="Peongsungnone V."/>
        </authorList>
    </citation>
    <scope>NUCLEOTIDE SEQUENCE [LARGE SCALE GENOMIC DNA]</scope>
    <source>
        <strain evidence="1 2">PM05-2</strain>
    </source>
</reference>
<organism evidence="1 2">
    <name type="scientific">Actinomadura parmotrematis</name>
    <dbReference type="NCBI Taxonomy" id="2864039"/>
    <lineage>
        <taxon>Bacteria</taxon>
        <taxon>Bacillati</taxon>
        <taxon>Actinomycetota</taxon>
        <taxon>Actinomycetes</taxon>
        <taxon>Streptosporangiales</taxon>
        <taxon>Thermomonosporaceae</taxon>
        <taxon>Actinomadura</taxon>
    </lineage>
</organism>
<protein>
    <submittedName>
        <fullName evidence="1">Uncharacterized protein</fullName>
    </submittedName>
</protein>
<keyword evidence="2" id="KW-1185">Reference proteome</keyword>
<evidence type="ECO:0000313" key="2">
    <source>
        <dbReference type="Proteomes" id="UP000774570"/>
    </source>
</evidence>
<proteinExistence type="predicted"/>
<name>A0ABS7G4P1_9ACTN</name>
<dbReference type="Proteomes" id="UP000774570">
    <property type="component" value="Unassembled WGS sequence"/>
</dbReference>
<sequence length="323" mass="34346">MSSPTTSEGALAIGEIRTGFVRHSTEVSLEEASAVLRLVPGEQVRHAGRPRAYAVSPAPLTGVDCAVPSARGRRVQGVGTVTSRATITGGRVLQVCSSATLVRSRAGYRLPWSHYLGRPGVVECLGRVDLRDAAAGFAEAEGGTRGIALGSIAEQVMDRVQGSPLLDGRLPLRAPRGSWRWAVEDGEPLFRFTVLRDGTRLVRLAVPGHGAADLLDLVEDLALHDWLLGTVETILGRAGLGSAPPDRTLRHVGPLVGHVLHHWMPAARIRPELVPLWDAVDRVHGLTRQWDALVARVRDQLALDTVAMLAGAAARRDGAAGPG</sequence>
<dbReference type="InterPro" id="IPR049749">
    <property type="entry name" value="SCO2521-like"/>
</dbReference>
<comment type="caution">
    <text evidence="1">The sequence shown here is derived from an EMBL/GenBank/DDBJ whole genome shotgun (WGS) entry which is preliminary data.</text>
</comment>
<evidence type="ECO:0000313" key="1">
    <source>
        <dbReference type="EMBL" id="MBW8487683.1"/>
    </source>
</evidence>
<gene>
    <name evidence="1" type="ORF">K1Y72_35390</name>
</gene>
<dbReference type="NCBIfam" id="NF040565">
    <property type="entry name" value="SCO2521_fam"/>
    <property type="match status" value="1"/>
</dbReference>
<dbReference type="EMBL" id="JAIBOA010000039">
    <property type="protein sequence ID" value="MBW8487683.1"/>
    <property type="molecule type" value="Genomic_DNA"/>
</dbReference>